<comment type="caution">
    <text evidence="2">The sequence shown here is derived from an EMBL/GenBank/DDBJ whole genome shotgun (WGS) entry which is preliminary data.</text>
</comment>
<keyword evidence="3" id="KW-1185">Reference proteome</keyword>
<feature type="compositionally biased region" description="Polar residues" evidence="1">
    <location>
        <begin position="282"/>
        <end position="291"/>
    </location>
</feature>
<feature type="compositionally biased region" description="Basic and acidic residues" evidence="1">
    <location>
        <begin position="1"/>
        <end position="11"/>
    </location>
</feature>
<feature type="compositionally biased region" description="Polar residues" evidence="1">
    <location>
        <begin position="249"/>
        <end position="275"/>
    </location>
</feature>
<evidence type="ECO:0000313" key="2">
    <source>
        <dbReference type="EMBL" id="KAJ5404047.1"/>
    </source>
</evidence>
<reference evidence="2" key="1">
    <citation type="submission" date="2022-12" db="EMBL/GenBank/DDBJ databases">
        <authorList>
            <person name="Petersen C."/>
        </authorList>
    </citation>
    <scope>NUCLEOTIDE SEQUENCE</scope>
    <source>
        <strain evidence="2">IBT 29677</strain>
    </source>
</reference>
<evidence type="ECO:0000313" key="3">
    <source>
        <dbReference type="Proteomes" id="UP001147747"/>
    </source>
</evidence>
<dbReference type="Proteomes" id="UP001147747">
    <property type="component" value="Unassembled WGS sequence"/>
</dbReference>
<organism evidence="2 3">
    <name type="scientific">Penicillium cosmopolitanum</name>
    <dbReference type="NCBI Taxonomy" id="1131564"/>
    <lineage>
        <taxon>Eukaryota</taxon>
        <taxon>Fungi</taxon>
        <taxon>Dikarya</taxon>
        <taxon>Ascomycota</taxon>
        <taxon>Pezizomycotina</taxon>
        <taxon>Eurotiomycetes</taxon>
        <taxon>Eurotiomycetidae</taxon>
        <taxon>Eurotiales</taxon>
        <taxon>Aspergillaceae</taxon>
        <taxon>Penicillium</taxon>
    </lineage>
</organism>
<reference evidence="2" key="2">
    <citation type="journal article" date="2023" name="IMA Fungus">
        <title>Comparative genomic study of the Penicillium genus elucidates a diverse pangenome and 15 lateral gene transfer events.</title>
        <authorList>
            <person name="Petersen C."/>
            <person name="Sorensen T."/>
            <person name="Nielsen M.R."/>
            <person name="Sondergaard T.E."/>
            <person name="Sorensen J.L."/>
            <person name="Fitzpatrick D.A."/>
            <person name="Frisvad J.C."/>
            <person name="Nielsen K.L."/>
        </authorList>
    </citation>
    <scope>NUCLEOTIDE SEQUENCE</scope>
    <source>
        <strain evidence="2">IBT 29677</strain>
    </source>
</reference>
<accession>A0A9W9W615</accession>
<dbReference type="GeneID" id="81367535"/>
<feature type="region of interest" description="Disordered" evidence="1">
    <location>
        <begin position="249"/>
        <end position="291"/>
    </location>
</feature>
<dbReference type="AlphaFoldDB" id="A0A9W9W615"/>
<dbReference type="EMBL" id="JAPZBU010000005">
    <property type="protein sequence ID" value="KAJ5404047.1"/>
    <property type="molecule type" value="Genomic_DNA"/>
</dbReference>
<sequence length="348" mass="39048">MIPQSMRDKITGKKKNNRKPALLPASQQIQQVGPTHSNQETTSSSVEEQATKLLRADLCFDHWARISGTCEEVMRARMSLTIRERFIKVAMGKLLDTYKKQKDGPKDAASLFYPSTRQDAKDWANEGRKLESLCKGLYPKICYQNSIEDQPIKYQHLGVLYVLLSIFPKKPMAASLFSRCRAYLDPGAVSLSTQKHVFARDDSLQSRQGYAPMANPVDEQASNEYGTQYPSAEINDYGRTEFDHSAFPRTTSFQETSDLVRSDVPNSPENRSQGSILDHGDTPTTNPNSAESLLETSSVSAELLECSPLSEPEQTQQTEPILGQSTLAIESARINQRKRKRNYIEDGM</sequence>
<evidence type="ECO:0000256" key="1">
    <source>
        <dbReference type="SAM" id="MobiDB-lite"/>
    </source>
</evidence>
<dbReference type="OrthoDB" id="4365216at2759"/>
<gene>
    <name evidence="2" type="ORF">N7509_003918</name>
</gene>
<dbReference type="RefSeq" id="XP_056491289.1">
    <property type="nucleotide sequence ID" value="XM_056628555.1"/>
</dbReference>
<proteinExistence type="predicted"/>
<name>A0A9W9W615_9EURO</name>
<protein>
    <submittedName>
        <fullName evidence="2">Uncharacterized protein</fullName>
    </submittedName>
</protein>
<feature type="compositionally biased region" description="Polar residues" evidence="1">
    <location>
        <begin position="25"/>
        <end position="47"/>
    </location>
</feature>
<feature type="region of interest" description="Disordered" evidence="1">
    <location>
        <begin position="1"/>
        <end position="47"/>
    </location>
</feature>